<dbReference type="EMBL" id="UZAJ01002268">
    <property type="protein sequence ID" value="VDO36402.1"/>
    <property type="molecule type" value="Genomic_DNA"/>
</dbReference>
<feature type="compositionally biased region" description="Basic residues" evidence="1">
    <location>
        <begin position="189"/>
        <end position="204"/>
    </location>
</feature>
<dbReference type="WBParaSite" id="OFLC_0000340601-mRNA-1">
    <property type="protein sequence ID" value="OFLC_0000340601-mRNA-1"/>
    <property type="gene ID" value="OFLC_0000340601"/>
</dbReference>
<accession>A0A183H7E5</accession>
<dbReference type="Proteomes" id="UP000267606">
    <property type="component" value="Unassembled WGS sequence"/>
</dbReference>
<proteinExistence type="predicted"/>
<name>A0A183H7E5_9BILA</name>
<evidence type="ECO:0000313" key="2">
    <source>
        <dbReference type="EMBL" id="VDO36402.1"/>
    </source>
</evidence>
<evidence type="ECO:0000256" key="1">
    <source>
        <dbReference type="SAM" id="MobiDB-lite"/>
    </source>
</evidence>
<reference evidence="4" key="1">
    <citation type="submission" date="2016-06" db="UniProtKB">
        <authorList>
            <consortium name="WormBaseParasite"/>
        </authorList>
    </citation>
    <scope>IDENTIFICATION</scope>
</reference>
<keyword evidence="3" id="KW-1185">Reference proteome</keyword>
<sequence length="420" mass="47916">ENNEKKKPKTIIPIVQTRKRSIPVSGKVKVRKRKRLREAISVSSASESSSSKSDERSELSEESSPSSSSTIKRKHQHRKKGIIEECKYYKKKGAGGTCNYYKETVIRKNDIRKCSHETKSDLLKSPELVEEVESYQRIRKYKKREQETTKRDEHFVEPDVDLPDLESVSSEEDQFSAQRHELKVQSAAKKSKSHRKILSTKRTRQQQSRHVNWRKKRIMEKRHKQCDNGSYRDRESSSLSENEKGHRCFSSHEGIDPSGRTGNKKFIDPYVRTRKHASNLHSPKNLQTVNLSDIVEAVTASSEESDDEEVGTSGIAHQPIAHVKNSLTKNESTQSLPTPFITSPEKLSGDSPLPCVLQSTPPAETSRSSFERRLENLFRSTSMQPPIIEIHEEERSNDAGSISVPFISGEYVVIFVFKLI</sequence>
<feature type="compositionally biased region" description="Basic and acidic residues" evidence="1">
    <location>
        <begin position="230"/>
        <end position="246"/>
    </location>
</feature>
<evidence type="ECO:0000313" key="3">
    <source>
        <dbReference type="Proteomes" id="UP000267606"/>
    </source>
</evidence>
<dbReference type="AlphaFoldDB" id="A0A183H7E5"/>
<feature type="region of interest" description="Disordered" evidence="1">
    <location>
        <begin position="143"/>
        <end position="265"/>
    </location>
</feature>
<feature type="region of interest" description="Disordered" evidence="1">
    <location>
        <begin position="299"/>
        <end position="321"/>
    </location>
</feature>
<feature type="compositionally biased region" description="Acidic residues" evidence="1">
    <location>
        <begin position="158"/>
        <end position="174"/>
    </location>
</feature>
<protein>
    <submittedName>
        <fullName evidence="4">Transcriptional protein SWT1</fullName>
    </submittedName>
</protein>
<feature type="compositionally biased region" description="Basic residues" evidence="1">
    <location>
        <begin position="211"/>
        <end position="224"/>
    </location>
</feature>
<gene>
    <name evidence="2" type="ORF">OFLC_LOCUS3409</name>
</gene>
<feature type="compositionally biased region" description="Low complexity" evidence="1">
    <location>
        <begin position="41"/>
        <end position="51"/>
    </location>
</feature>
<feature type="region of interest" description="Disordered" evidence="1">
    <location>
        <begin position="1"/>
        <end position="82"/>
    </location>
</feature>
<dbReference type="STRING" id="387005.A0A183H7E5"/>
<feature type="compositionally biased region" description="Basic residues" evidence="1">
    <location>
        <begin position="71"/>
        <end position="80"/>
    </location>
</feature>
<organism evidence="4">
    <name type="scientific">Onchocerca flexuosa</name>
    <dbReference type="NCBI Taxonomy" id="387005"/>
    <lineage>
        <taxon>Eukaryota</taxon>
        <taxon>Metazoa</taxon>
        <taxon>Ecdysozoa</taxon>
        <taxon>Nematoda</taxon>
        <taxon>Chromadorea</taxon>
        <taxon>Rhabditida</taxon>
        <taxon>Spirurina</taxon>
        <taxon>Spiruromorpha</taxon>
        <taxon>Filarioidea</taxon>
        <taxon>Onchocercidae</taxon>
        <taxon>Onchocerca</taxon>
    </lineage>
</organism>
<feature type="compositionally biased region" description="Basic and acidic residues" evidence="1">
    <location>
        <begin position="144"/>
        <end position="157"/>
    </location>
</feature>
<reference evidence="2 3" key="2">
    <citation type="submission" date="2018-11" db="EMBL/GenBank/DDBJ databases">
        <authorList>
            <consortium name="Pathogen Informatics"/>
        </authorList>
    </citation>
    <scope>NUCLEOTIDE SEQUENCE [LARGE SCALE GENOMIC DNA]</scope>
</reference>
<evidence type="ECO:0000313" key="4">
    <source>
        <dbReference type="WBParaSite" id="OFLC_0000340601-mRNA-1"/>
    </source>
</evidence>